<keyword evidence="5 10" id="KW-0819">tRNA processing</keyword>
<dbReference type="HAMAP" id="MF_00185">
    <property type="entry name" value="IPP_trans"/>
    <property type="match status" value="1"/>
</dbReference>
<comment type="subunit">
    <text evidence="10">Monomer.</text>
</comment>
<reference evidence="14 15" key="1">
    <citation type="submission" date="2020-05" db="EMBL/GenBank/DDBJ databases">
        <title>Draft genome sequence of Desulfovibrio sp. strain HN2T.</title>
        <authorList>
            <person name="Ueno A."/>
            <person name="Tamazawa S."/>
            <person name="Tamamura S."/>
            <person name="Murakami T."/>
            <person name="Kiyama T."/>
            <person name="Inomata H."/>
            <person name="Amano Y."/>
            <person name="Miyakawa K."/>
            <person name="Tamaki H."/>
            <person name="Naganuma T."/>
            <person name="Kaneko K."/>
        </authorList>
    </citation>
    <scope>NUCLEOTIDE SEQUENCE [LARGE SCALE GENOMIC DNA]</scope>
    <source>
        <strain evidence="14 15">HN2</strain>
    </source>
</reference>
<evidence type="ECO:0000256" key="3">
    <source>
        <dbReference type="ARBA" id="ARBA00005842"/>
    </source>
</evidence>
<evidence type="ECO:0000256" key="13">
    <source>
        <dbReference type="RuleBase" id="RU003785"/>
    </source>
</evidence>
<feature type="site" description="Interaction with substrate tRNA" evidence="10">
    <location>
        <position position="102"/>
    </location>
</feature>
<dbReference type="SUPFAM" id="SSF52540">
    <property type="entry name" value="P-loop containing nucleoside triphosphate hydrolases"/>
    <property type="match status" value="1"/>
</dbReference>
<feature type="binding site" evidence="10">
    <location>
        <begin position="13"/>
        <end position="18"/>
    </location>
    <ligand>
        <name>substrate</name>
    </ligand>
</feature>
<evidence type="ECO:0000256" key="5">
    <source>
        <dbReference type="ARBA" id="ARBA00022694"/>
    </source>
</evidence>
<dbReference type="EMBL" id="BLVO01000013">
    <property type="protein sequence ID" value="GFM34253.1"/>
    <property type="molecule type" value="Genomic_DNA"/>
</dbReference>
<feature type="region of interest" description="Interaction with substrate tRNA" evidence="10">
    <location>
        <begin position="36"/>
        <end position="39"/>
    </location>
</feature>
<proteinExistence type="inferred from homology"/>
<keyword evidence="15" id="KW-1185">Reference proteome</keyword>
<dbReference type="EC" id="2.5.1.75" evidence="10"/>
<keyword evidence="6 10" id="KW-0547">Nucleotide-binding</keyword>
<evidence type="ECO:0000256" key="8">
    <source>
        <dbReference type="ARBA" id="ARBA00022842"/>
    </source>
</evidence>
<comment type="caution">
    <text evidence="10">Lacks conserved residue(s) required for the propagation of feature annotation.</text>
</comment>
<dbReference type="GO" id="GO:0052381">
    <property type="term" value="F:tRNA dimethylallyltransferase activity"/>
    <property type="evidence" value="ECO:0007669"/>
    <property type="project" value="UniProtKB-UniRule"/>
</dbReference>
<dbReference type="Gene3D" id="3.40.50.300">
    <property type="entry name" value="P-loop containing nucleotide triphosphate hydrolases"/>
    <property type="match status" value="1"/>
</dbReference>
<dbReference type="NCBIfam" id="TIGR00174">
    <property type="entry name" value="miaA"/>
    <property type="match status" value="1"/>
</dbReference>
<dbReference type="InterPro" id="IPR018022">
    <property type="entry name" value="IPT"/>
</dbReference>
<comment type="similarity">
    <text evidence="3 10 13">Belongs to the IPP transferase family.</text>
</comment>
<protein>
    <recommendedName>
        <fullName evidence="10">tRNA dimethylallyltransferase</fullName>
        <ecNumber evidence="10">2.5.1.75</ecNumber>
    </recommendedName>
    <alternativeName>
        <fullName evidence="10">Dimethylallyl diphosphate:tRNA dimethylallyltransferase</fullName>
        <shortName evidence="10">DMAPP:tRNA dimethylallyltransferase</shortName>
        <shortName evidence="10">DMATase</shortName>
    </alternativeName>
    <alternativeName>
        <fullName evidence="10">Isopentenyl-diphosphate:tRNA isopentenyltransferase</fullName>
        <shortName evidence="10">IPP transferase</shortName>
        <shortName evidence="10">IPPT</shortName>
        <shortName evidence="10">IPTase</shortName>
    </alternativeName>
</protein>
<organism evidence="14 15">
    <name type="scientific">Desulfovibrio subterraneus</name>
    <dbReference type="NCBI Taxonomy" id="2718620"/>
    <lineage>
        <taxon>Bacteria</taxon>
        <taxon>Pseudomonadati</taxon>
        <taxon>Thermodesulfobacteriota</taxon>
        <taxon>Desulfovibrionia</taxon>
        <taxon>Desulfovibrionales</taxon>
        <taxon>Desulfovibrionaceae</taxon>
        <taxon>Desulfovibrio</taxon>
    </lineage>
</organism>
<dbReference type="PANTHER" id="PTHR11088">
    <property type="entry name" value="TRNA DIMETHYLALLYLTRANSFERASE"/>
    <property type="match status" value="1"/>
</dbReference>
<feature type="region of interest" description="Interaction with substrate tRNA" evidence="10">
    <location>
        <begin position="160"/>
        <end position="164"/>
    </location>
</feature>
<keyword evidence="7 10" id="KW-0067">ATP-binding</keyword>
<evidence type="ECO:0000256" key="7">
    <source>
        <dbReference type="ARBA" id="ARBA00022840"/>
    </source>
</evidence>
<sequence>MTQIPVICLVGPTGAGKTAASLHLAERFAGSVVNLDSRQVYRDFPIITAQPSAEEQSRCPHRGYGFLATEEKISAGRFMDMAAEAIEQTRAEGRLPLLVGGTGLYLKALLEGLAAIPQVDPELMVRFERECDRHGPEVLHARLAGIDPDYAAKIHPNDRQRICRALEVYEGTGKTFSWWHAQPMEPTPYAGLRLGIQTTLDELAPLLGRRIDIMLQLGALEEAREARRHCDNPEAPGWSGIGCAEVYRHLTGELSLEECRALWLKNTRAYAKRQLTWFRRDEAIHWVGALDFAAMDTLVEQFLEQHG</sequence>
<comment type="function">
    <text evidence="2 10 12">Catalyzes the transfer of a dimethylallyl group onto the adenine at position 37 in tRNAs that read codons beginning with uridine, leading to the formation of N6-(dimethylallyl)adenosine (i(6)A).</text>
</comment>
<evidence type="ECO:0000313" key="14">
    <source>
        <dbReference type="EMBL" id="GFM34253.1"/>
    </source>
</evidence>
<comment type="catalytic activity">
    <reaction evidence="9 10 11">
        <text>adenosine(37) in tRNA + dimethylallyl diphosphate = N(6)-dimethylallyladenosine(37) in tRNA + diphosphate</text>
        <dbReference type="Rhea" id="RHEA:26482"/>
        <dbReference type="Rhea" id="RHEA-COMP:10162"/>
        <dbReference type="Rhea" id="RHEA-COMP:10375"/>
        <dbReference type="ChEBI" id="CHEBI:33019"/>
        <dbReference type="ChEBI" id="CHEBI:57623"/>
        <dbReference type="ChEBI" id="CHEBI:74411"/>
        <dbReference type="ChEBI" id="CHEBI:74415"/>
        <dbReference type="EC" id="2.5.1.75"/>
    </reaction>
</comment>
<dbReference type="InterPro" id="IPR027417">
    <property type="entry name" value="P-loop_NTPase"/>
</dbReference>
<evidence type="ECO:0000256" key="4">
    <source>
        <dbReference type="ARBA" id="ARBA00022679"/>
    </source>
</evidence>
<dbReference type="Pfam" id="PF01715">
    <property type="entry name" value="IPPT"/>
    <property type="match status" value="1"/>
</dbReference>
<keyword evidence="8 10" id="KW-0460">Magnesium</keyword>
<evidence type="ECO:0000256" key="12">
    <source>
        <dbReference type="RuleBase" id="RU003784"/>
    </source>
</evidence>
<dbReference type="GO" id="GO:0005524">
    <property type="term" value="F:ATP binding"/>
    <property type="evidence" value="ECO:0007669"/>
    <property type="project" value="UniProtKB-UniRule"/>
</dbReference>
<dbReference type="Gene3D" id="1.10.20.140">
    <property type="match status" value="1"/>
</dbReference>
<feature type="binding site" evidence="10">
    <location>
        <begin position="11"/>
        <end position="18"/>
    </location>
    <ligand>
        <name>ATP</name>
        <dbReference type="ChEBI" id="CHEBI:30616"/>
    </ligand>
</feature>
<comment type="cofactor">
    <cofactor evidence="1 10">
        <name>Mg(2+)</name>
        <dbReference type="ChEBI" id="CHEBI:18420"/>
    </cofactor>
</comment>
<dbReference type="InterPro" id="IPR039657">
    <property type="entry name" value="Dimethylallyltransferase"/>
</dbReference>
<evidence type="ECO:0000256" key="11">
    <source>
        <dbReference type="RuleBase" id="RU003783"/>
    </source>
</evidence>
<evidence type="ECO:0000256" key="1">
    <source>
        <dbReference type="ARBA" id="ARBA00001946"/>
    </source>
</evidence>
<name>A0A7J0BKE7_9BACT</name>
<gene>
    <name evidence="10 14" type="primary">miaA</name>
    <name evidence="14" type="ORF">DSM101010T_26180</name>
</gene>
<dbReference type="GO" id="GO:0006400">
    <property type="term" value="P:tRNA modification"/>
    <property type="evidence" value="ECO:0007669"/>
    <property type="project" value="TreeGrafter"/>
</dbReference>
<dbReference type="Proteomes" id="UP000503840">
    <property type="component" value="Unassembled WGS sequence"/>
</dbReference>
<dbReference type="PANTHER" id="PTHR11088:SF60">
    <property type="entry name" value="TRNA DIMETHYLALLYLTRANSFERASE"/>
    <property type="match status" value="1"/>
</dbReference>
<comment type="caution">
    <text evidence="14">The sequence shown here is derived from an EMBL/GenBank/DDBJ whole genome shotgun (WGS) entry which is preliminary data.</text>
</comment>
<evidence type="ECO:0000313" key="15">
    <source>
        <dbReference type="Proteomes" id="UP000503840"/>
    </source>
</evidence>
<feature type="site" description="Interaction with substrate tRNA" evidence="10">
    <location>
        <position position="126"/>
    </location>
</feature>
<dbReference type="FunFam" id="1.10.20.140:FF:000001">
    <property type="entry name" value="tRNA dimethylallyltransferase"/>
    <property type="match status" value="1"/>
</dbReference>
<evidence type="ECO:0000256" key="2">
    <source>
        <dbReference type="ARBA" id="ARBA00003213"/>
    </source>
</evidence>
<dbReference type="RefSeq" id="WP_174405861.1">
    <property type="nucleotide sequence ID" value="NZ_BLVO01000013.1"/>
</dbReference>
<keyword evidence="4 10" id="KW-0808">Transferase</keyword>
<accession>A0A7J0BKE7</accession>
<evidence type="ECO:0000256" key="6">
    <source>
        <dbReference type="ARBA" id="ARBA00022741"/>
    </source>
</evidence>
<dbReference type="AlphaFoldDB" id="A0A7J0BKE7"/>
<evidence type="ECO:0000256" key="10">
    <source>
        <dbReference type="HAMAP-Rule" id="MF_00185"/>
    </source>
</evidence>
<evidence type="ECO:0000256" key="9">
    <source>
        <dbReference type="ARBA" id="ARBA00049563"/>
    </source>
</evidence>